<dbReference type="EMBL" id="KZ293644">
    <property type="protein sequence ID" value="PBL03435.1"/>
    <property type="molecule type" value="Genomic_DNA"/>
</dbReference>
<reference evidence="2" key="1">
    <citation type="journal article" date="2017" name="Nat. Ecol. Evol.">
        <title>Genome expansion and lineage-specific genetic innovations in the forest pathogenic fungi Armillaria.</title>
        <authorList>
            <person name="Sipos G."/>
            <person name="Prasanna A.N."/>
            <person name="Walter M.C."/>
            <person name="O'Connor E."/>
            <person name="Balint B."/>
            <person name="Krizsan K."/>
            <person name="Kiss B."/>
            <person name="Hess J."/>
            <person name="Varga T."/>
            <person name="Slot J."/>
            <person name="Riley R."/>
            <person name="Boka B."/>
            <person name="Rigling D."/>
            <person name="Barry K."/>
            <person name="Lee J."/>
            <person name="Mihaltcheva S."/>
            <person name="LaButti K."/>
            <person name="Lipzen A."/>
            <person name="Waldron R."/>
            <person name="Moloney N.M."/>
            <person name="Sperisen C."/>
            <person name="Kredics L."/>
            <person name="Vagvoelgyi C."/>
            <person name="Patrignani A."/>
            <person name="Fitzpatrick D."/>
            <person name="Nagy I."/>
            <person name="Doyle S."/>
            <person name="Anderson J.B."/>
            <person name="Grigoriev I.V."/>
            <person name="Gueldener U."/>
            <person name="Muensterkoetter M."/>
            <person name="Nagy L.G."/>
        </authorList>
    </citation>
    <scope>NUCLEOTIDE SEQUENCE [LARGE SCALE GENOMIC DNA]</scope>
    <source>
        <strain evidence="2">Ar21-2</strain>
    </source>
</reference>
<protein>
    <submittedName>
        <fullName evidence="1">Uncharacterized protein</fullName>
    </submittedName>
</protein>
<dbReference type="Proteomes" id="UP000217790">
    <property type="component" value="Unassembled WGS sequence"/>
</dbReference>
<dbReference type="AlphaFoldDB" id="A0A2H3EBC2"/>
<accession>A0A2H3EBC2</accession>
<sequence>MLASPFLSAQSLLCMSAHSLQHAFLVQTRSNSGTYPHAIKFRLSIRFLLQKQAVLLASWSAMANCGKYICRPWTIIAGHTAISSCIYSRHNEASKKTTCQLPPVKKIVKHMSNISGRSTNDVQAYPENYYVQLSQERKFHELEGPN</sequence>
<dbReference type="InParanoid" id="A0A2H3EBC2"/>
<evidence type="ECO:0000313" key="2">
    <source>
        <dbReference type="Proteomes" id="UP000217790"/>
    </source>
</evidence>
<proteinExistence type="predicted"/>
<organism evidence="1 2">
    <name type="scientific">Armillaria gallica</name>
    <name type="common">Bulbous honey fungus</name>
    <name type="synonym">Armillaria bulbosa</name>
    <dbReference type="NCBI Taxonomy" id="47427"/>
    <lineage>
        <taxon>Eukaryota</taxon>
        <taxon>Fungi</taxon>
        <taxon>Dikarya</taxon>
        <taxon>Basidiomycota</taxon>
        <taxon>Agaricomycotina</taxon>
        <taxon>Agaricomycetes</taxon>
        <taxon>Agaricomycetidae</taxon>
        <taxon>Agaricales</taxon>
        <taxon>Marasmiineae</taxon>
        <taxon>Physalacriaceae</taxon>
        <taxon>Armillaria</taxon>
    </lineage>
</organism>
<keyword evidence="2" id="KW-1185">Reference proteome</keyword>
<name>A0A2H3EBC2_ARMGA</name>
<gene>
    <name evidence="1" type="ORF">ARMGADRAFT_16296</name>
</gene>
<evidence type="ECO:0000313" key="1">
    <source>
        <dbReference type="EMBL" id="PBL03435.1"/>
    </source>
</evidence>